<dbReference type="Pfam" id="PF00389">
    <property type="entry name" value="2-Hacid_dh"/>
    <property type="match status" value="1"/>
</dbReference>
<dbReference type="Pfam" id="PF02826">
    <property type="entry name" value="2-Hacid_dh_C"/>
    <property type="match status" value="1"/>
</dbReference>
<keyword evidence="3" id="KW-0520">NAD</keyword>
<dbReference type="PANTHER" id="PTHR10996">
    <property type="entry name" value="2-HYDROXYACID DEHYDROGENASE-RELATED"/>
    <property type="match status" value="1"/>
</dbReference>
<reference evidence="7" key="1">
    <citation type="submission" date="2024-05" db="EMBL/GenBank/DDBJ databases">
        <title>Herbiconiux sp. A18JL235.</title>
        <authorList>
            <person name="Zhang G."/>
        </authorList>
    </citation>
    <scope>NUCLEOTIDE SEQUENCE</scope>
    <source>
        <strain evidence="7">A18JL235</strain>
    </source>
</reference>
<feature type="domain" description="D-isomer specific 2-hydroxyacid dehydrogenase catalytic" evidence="5">
    <location>
        <begin position="25"/>
        <end position="316"/>
    </location>
</feature>
<evidence type="ECO:0000256" key="4">
    <source>
        <dbReference type="RuleBase" id="RU003719"/>
    </source>
</evidence>
<dbReference type="PANTHER" id="PTHR10996:SF178">
    <property type="entry name" value="2-HYDROXYACID DEHYDROGENASE YGL185C-RELATED"/>
    <property type="match status" value="1"/>
</dbReference>
<dbReference type="GO" id="GO:0016618">
    <property type="term" value="F:hydroxypyruvate reductase [NAD(P)H] activity"/>
    <property type="evidence" value="ECO:0007669"/>
    <property type="project" value="TreeGrafter"/>
</dbReference>
<dbReference type="InterPro" id="IPR050223">
    <property type="entry name" value="D-isomer_2-hydroxyacid_DH"/>
</dbReference>
<evidence type="ECO:0000259" key="6">
    <source>
        <dbReference type="Pfam" id="PF02826"/>
    </source>
</evidence>
<dbReference type="GO" id="GO:0030267">
    <property type="term" value="F:glyoxylate reductase (NADPH) activity"/>
    <property type="evidence" value="ECO:0007669"/>
    <property type="project" value="TreeGrafter"/>
</dbReference>
<dbReference type="InterPro" id="IPR006139">
    <property type="entry name" value="D-isomer_2_OHA_DH_cat_dom"/>
</dbReference>
<evidence type="ECO:0000313" key="7">
    <source>
        <dbReference type="EMBL" id="XDI05232.1"/>
    </source>
</evidence>
<dbReference type="Gene3D" id="3.40.50.720">
    <property type="entry name" value="NAD(P)-binding Rossmann-like Domain"/>
    <property type="match status" value="2"/>
</dbReference>
<organism evidence="7">
    <name type="scientific">Herbiconiux sp. A18JL235</name>
    <dbReference type="NCBI Taxonomy" id="3152363"/>
    <lineage>
        <taxon>Bacteria</taxon>
        <taxon>Bacillati</taxon>
        <taxon>Actinomycetota</taxon>
        <taxon>Actinomycetes</taxon>
        <taxon>Micrococcales</taxon>
        <taxon>Microbacteriaceae</taxon>
        <taxon>Herbiconiux</taxon>
    </lineage>
</organism>
<dbReference type="GO" id="GO:0051287">
    <property type="term" value="F:NAD binding"/>
    <property type="evidence" value="ECO:0007669"/>
    <property type="project" value="InterPro"/>
</dbReference>
<dbReference type="RefSeq" id="WP_368497616.1">
    <property type="nucleotide sequence ID" value="NZ_CP162511.1"/>
</dbReference>
<dbReference type="EMBL" id="CP162511">
    <property type="protein sequence ID" value="XDI05232.1"/>
    <property type="molecule type" value="Genomic_DNA"/>
</dbReference>
<evidence type="ECO:0000256" key="3">
    <source>
        <dbReference type="ARBA" id="ARBA00023027"/>
    </source>
</evidence>
<gene>
    <name evidence="7" type="ORF">ABFY20_18225</name>
</gene>
<evidence type="ECO:0000256" key="1">
    <source>
        <dbReference type="ARBA" id="ARBA00005854"/>
    </source>
</evidence>
<proteinExistence type="inferred from homology"/>
<dbReference type="AlphaFoldDB" id="A0AB39BGD7"/>
<protein>
    <submittedName>
        <fullName evidence="7">NAD(P)-dependent oxidoreductase</fullName>
    </submittedName>
</protein>
<dbReference type="InterPro" id="IPR036291">
    <property type="entry name" value="NAD(P)-bd_dom_sf"/>
</dbReference>
<dbReference type="GO" id="GO:0005829">
    <property type="term" value="C:cytosol"/>
    <property type="evidence" value="ECO:0007669"/>
    <property type="project" value="TreeGrafter"/>
</dbReference>
<evidence type="ECO:0000259" key="5">
    <source>
        <dbReference type="Pfam" id="PF00389"/>
    </source>
</evidence>
<dbReference type="InterPro" id="IPR006140">
    <property type="entry name" value="D-isomer_DH_NAD-bd"/>
</dbReference>
<accession>A0AB39BGD7</accession>
<keyword evidence="2 4" id="KW-0560">Oxidoreductase</keyword>
<comment type="similarity">
    <text evidence="1 4">Belongs to the D-isomer specific 2-hydroxyacid dehydrogenase family.</text>
</comment>
<dbReference type="SUPFAM" id="SSF51735">
    <property type="entry name" value="NAD(P)-binding Rossmann-fold domains"/>
    <property type="match status" value="1"/>
</dbReference>
<dbReference type="SUPFAM" id="SSF52283">
    <property type="entry name" value="Formate/glycerate dehydrogenase catalytic domain-like"/>
    <property type="match status" value="1"/>
</dbReference>
<sequence>MSGAVLVTSRSFGAGRLDLAARVAEHGYRIVRASPSHDTAELAPLLEDAVGWIAGTGPVTEEHLSVAPSLRVVARYGVGVDRVDLAAAAAHGVVVTNTPGANSSAVVEHTMALLLSALRGIPAADRRVRQGDWGGWRTRELSALAVGVVGLGRIGRGVVDRLRAFGPTLSGADPFVPDDDPLWRGLRRTSAAALAAEADVVSLHAPGGATIVDEEWLAASDRAVIVVNTARADLVDEEALASALRSGRVVAYAADTLATENHGSGASPLLADDLADRVTITPHLAAQTVEGVDGMGGMAVENLLAVLAGETPPNPVS</sequence>
<feature type="domain" description="D-isomer specific 2-hydroxyacid dehydrogenase NAD-binding" evidence="6">
    <location>
        <begin position="111"/>
        <end position="285"/>
    </location>
</feature>
<evidence type="ECO:0000256" key="2">
    <source>
        <dbReference type="ARBA" id="ARBA00023002"/>
    </source>
</evidence>
<name>A0AB39BGD7_9MICO</name>